<comment type="similarity">
    <text evidence="2">Belongs to the NOC2 family.</text>
</comment>
<dbReference type="ExpressionAtlas" id="M1BI64">
    <property type="expression patterns" value="baseline"/>
</dbReference>
<feature type="compositionally biased region" description="Basic and acidic residues" evidence="4">
    <location>
        <begin position="609"/>
        <end position="619"/>
    </location>
</feature>
<feature type="compositionally biased region" description="Basic and acidic residues" evidence="4">
    <location>
        <begin position="36"/>
        <end position="60"/>
    </location>
</feature>
<accession>M1BI64</accession>
<keyword evidence="6" id="KW-1185">Reference proteome</keyword>
<dbReference type="AlphaFoldDB" id="M1BI64"/>
<dbReference type="EnsemblPlants" id="PGSC0003DMT400045759">
    <property type="protein sequence ID" value="PGSC0003DMT400045759"/>
    <property type="gene ID" value="PGSC0003DMG400017744"/>
</dbReference>
<feature type="compositionally biased region" description="Basic residues" evidence="4">
    <location>
        <begin position="672"/>
        <end position="689"/>
    </location>
</feature>
<dbReference type="Gramene" id="PGSC0003DMT400045759">
    <property type="protein sequence ID" value="PGSC0003DMT400045759"/>
    <property type="gene ID" value="PGSC0003DMG400017744"/>
</dbReference>
<name>M1BI64_SOLTU</name>
<feature type="region of interest" description="Disordered" evidence="4">
    <location>
        <begin position="574"/>
        <end position="697"/>
    </location>
</feature>
<gene>
    <name evidence="5" type="primary">LOC102599776</name>
</gene>
<evidence type="ECO:0000256" key="3">
    <source>
        <dbReference type="ARBA" id="ARBA00023242"/>
    </source>
</evidence>
<feature type="compositionally biased region" description="Acidic residues" evidence="4">
    <location>
        <begin position="630"/>
        <end position="661"/>
    </location>
</feature>
<proteinExistence type="inferred from homology"/>
<feature type="compositionally biased region" description="Acidic residues" evidence="4">
    <location>
        <begin position="61"/>
        <end position="87"/>
    </location>
</feature>
<protein>
    <submittedName>
        <fullName evidence="5">Peroxidase 31</fullName>
    </submittedName>
</protein>
<organism evidence="5 6">
    <name type="scientific">Solanum tuberosum</name>
    <name type="common">Potato</name>
    <dbReference type="NCBI Taxonomy" id="4113"/>
    <lineage>
        <taxon>Eukaryota</taxon>
        <taxon>Viridiplantae</taxon>
        <taxon>Streptophyta</taxon>
        <taxon>Embryophyta</taxon>
        <taxon>Tracheophyta</taxon>
        <taxon>Spermatophyta</taxon>
        <taxon>Magnoliopsida</taxon>
        <taxon>eudicotyledons</taxon>
        <taxon>Gunneridae</taxon>
        <taxon>Pentapetalae</taxon>
        <taxon>asterids</taxon>
        <taxon>lamiids</taxon>
        <taxon>Solanales</taxon>
        <taxon>Solanaceae</taxon>
        <taxon>Solanoideae</taxon>
        <taxon>Solaneae</taxon>
        <taxon>Solanum</taxon>
    </lineage>
</organism>
<reference evidence="5" key="2">
    <citation type="submission" date="2015-06" db="UniProtKB">
        <authorList>
            <consortium name="EnsemblPlants"/>
        </authorList>
    </citation>
    <scope>IDENTIFICATION</scope>
    <source>
        <strain evidence="5">DM1-3 516 R44</strain>
    </source>
</reference>
<dbReference type="OrthoDB" id="10266662at2759"/>
<dbReference type="GO" id="GO:0005634">
    <property type="term" value="C:nucleus"/>
    <property type="evidence" value="ECO:0007669"/>
    <property type="project" value="UniProtKB-SubCell"/>
</dbReference>
<dbReference type="Pfam" id="PF03715">
    <property type="entry name" value="Noc2"/>
    <property type="match status" value="1"/>
</dbReference>
<evidence type="ECO:0000256" key="4">
    <source>
        <dbReference type="SAM" id="MobiDB-lite"/>
    </source>
</evidence>
<keyword evidence="3" id="KW-0539">Nucleus</keyword>
<dbReference type="InterPro" id="IPR005343">
    <property type="entry name" value="Noc2"/>
</dbReference>
<comment type="subcellular location">
    <subcellularLocation>
        <location evidence="1">Nucleus</location>
    </subcellularLocation>
</comment>
<dbReference type="PANTHER" id="PTHR12687">
    <property type="entry name" value="NUCLEOLAR COMPLEX 2 AND RAD4-RELATED"/>
    <property type="match status" value="1"/>
</dbReference>
<sequence>MSESKKLSKKSSTVEENTDEMMSKSSSEQNVGGHADQLKRLQEKDPEFYQFLQEHDKDLLEFDDEDTDDDDETEMDGEEIEDDEADTEQLVHADGKEVKSSTNVITTAMVDAWCSSIHENRSSGAIRSLMRAFRTACHYGDDTGEDAKSKWSTMSSSVFNKIMLFVLKEMDGILRGLLKLPTSGGKKEMIKDMSKTKRWKSNNHLVKSYLGNALHVLNQMTDTEMISFTLRRLRFSSVFLAAFPVLLRKYIKLGSDCIDECFRGMYKAYLLNCQFMNASKLQHIQFLGNCFVELLRVDLPNAYQHAFVFIRQLAMILRDAQSSTKTKESFLKVYQWKYIHCLELWTAAICAYSSEPEFRPLAYPLTQIISGAARLVPTARYFPLRLRCIKMLNRIAASTNSFVPVSPLLLDMLEIKELHRPPTGGVGKAIDFRTVLRVSKLTLKTRAFQEACVFSVVEELAEHLAQWSYSVGFFELSSVPVVRLRNFCKSTNVDRFRREIKQIIREIEANSEYTNKKRMTVSFLPNDPAAASFLEDDKNAGVSPLSKYVASLRQRAQQRSDSLKESSILVGQDSSAFGSKITESDEDDDGEDSKGDAVFSSSWLPAGTPKDEESTEEKQQKKKRRKDQQDETAFDEDIVEDFILSSDDEEGSLSDAPSDEEASIKQKPSKAPSKKKGKTHRRKNKKRKQSNQVASAV</sequence>
<feature type="region of interest" description="Disordered" evidence="4">
    <location>
        <begin position="1"/>
        <end position="87"/>
    </location>
</feature>
<evidence type="ECO:0000256" key="2">
    <source>
        <dbReference type="ARBA" id="ARBA00005907"/>
    </source>
</evidence>
<evidence type="ECO:0000313" key="5">
    <source>
        <dbReference type="EnsemblPlants" id="PGSC0003DMT400045759"/>
    </source>
</evidence>
<dbReference type="PANTHER" id="PTHR12687:SF4">
    <property type="entry name" value="NUCLEOLAR COMPLEX PROTEIN 2 HOMOLOG"/>
    <property type="match status" value="1"/>
</dbReference>
<evidence type="ECO:0000256" key="1">
    <source>
        <dbReference type="ARBA" id="ARBA00004123"/>
    </source>
</evidence>
<evidence type="ECO:0000313" key="6">
    <source>
        <dbReference type="Proteomes" id="UP000011115"/>
    </source>
</evidence>
<dbReference type="Proteomes" id="UP000011115">
    <property type="component" value="Unassembled WGS sequence"/>
</dbReference>
<reference evidence="6" key="1">
    <citation type="journal article" date="2011" name="Nature">
        <title>Genome sequence and analysis of the tuber crop potato.</title>
        <authorList>
            <consortium name="The Potato Genome Sequencing Consortium"/>
        </authorList>
    </citation>
    <scope>NUCLEOTIDE SEQUENCE [LARGE SCALE GENOMIC DNA]</scope>
    <source>
        <strain evidence="6">cv. DM1-3 516 R44</strain>
    </source>
</reference>